<organism evidence="1 2">
    <name type="scientific">Pseudonocardia aurantiaca</name>
    <dbReference type="NCBI Taxonomy" id="75290"/>
    <lineage>
        <taxon>Bacteria</taxon>
        <taxon>Bacillati</taxon>
        <taxon>Actinomycetota</taxon>
        <taxon>Actinomycetes</taxon>
        <taxon>Pseudonocardiales</taxon>
        <taxon>Pseudonocardiaceae</taxon>
        <taxon>Pseudonocardia</taxon>
    </lineage>
</organism>
<dbReference type="Gene3D" id="1.10.10.10">
    <property type="entry name" value="Winged helix-like DNA-binding domain superfamily/Winged helix DNA-binding domain"/>
    <property type="match status" value="1"/>
</dbReference>
<name>A0ABW4FTN9_9PSEU</name>
<dbReference type="EMBL" id="JBHUCP010000026">
    <property type="protein sequence ID" value="MFD1533830.1"/>
    <property type="molecule type" value="Genomic_DNA"/>
</dbReference>
<comment type="caution">
    <text evidence="1">The sequence shown here is derived from an EMBL/GenBank/DDBJ whole genome shotgun (WGS) entry which is preliminary data.</text>
</comment>
<accession>A0ABW4FTN9</accession>
<keyword evidence="2" id="KW-1185">Reference proteome</keyword>
<reference evidence="2" key="1">
    <citation type="journal article" date="2019" name="Int. J. Syst. Evol. Microbiol.">
        <title>The Global Catalogue of Microorganisms (GCM) 10K type strain sequencing project: providing services to taxonomists for standard genome sequencing and annotation.</title>
        <authorList>
            <consortium name="The Broad Institute Genomics Platform"/>
            <consortium name="The Broad Institute Genome Sequencing Center for Infectious Disease"/>
            <person name="Wu L."/>
            <person name="Ma J."/>
        </authorList>
    </citation>
    <scope>NUCLEOTIDE SEQUENCE [LARGE SCALE GENOMIC DNA]</scope>
    <source>
        <strain evidence="2">JCM 12165</strain>
    </source>
</reference>
<evidence type="ECO:0008006" key="3">
    <source>
        <dbReference type="Google" id="ProtNLM"/>
    </source>
</evidence>
<evidence type="ECO:0000313" key="2">
    <source>
        <dbReference type="Proteomes" id="UP001597145"/>
    </source>
</evidence>
<dbReference type="RefSeq" id="WP_343977564.1">
    <property type="nucleotide sequence ID" value="NZ_BAAAJG010000009.1"/>
</dbReference>
<evidence type="ECO:0000313" key="1">
    <source>
        <dbReference type="EMBL" id="MFD1533830.1"/>
    </source>
</evidence>
<gene>
    <name evidence="1" type="ORF">ACFSCY_30885</name>
</gene>
<proteinExistence type="predicted"/>
<dbReference type="InterPro" id="IPR036388">
    <property type="entry name" value="WH-like_DNA-bd_sf"/>
</dbReference>
<dbReference type="Proteomes" id="UP001597145">
    <property type="component" value="Unassembled WGS sequence"/>
</dbReference>
<protein>
    <recommendedName>
        <fullName evidence="3">Transcriptional regulator</fullName>
    </recommendedName>
</protein>
<sequence>MRFGVLGPLEVWTADGAPVHVPESKVRALLAALLVPAGRPLPVEALIRE</sequence>